<keyword evidence="3" id="KW-1185">Reference proteome</keyword>
<name>A0ABR0RBE7_9EURO</name>
<dbReference type="Proteomes" id="UP001334248">
    <property type="component" value="Unassembled WGS sequence"/>
</dbReference>
<evidence type="ECO:0000313" key="3">
    <source>
        <dbReference type="Proteomes" id="UP001334248"/>
    </source>
</evidence>
<organism evidence="2 3">
    <name type="scientific">Knufia obscura</name>
    <dbReference type="NCBI Taxonomy" id="1635080"/>
    <lineage>
        <taxon>Eukaryota</taxon>
        <taxon>Fungi</taxon>
        <taxon>Dikarya</taxon>
        <taxon>Ascomycota</taxon>
        <taxon>Pezizomycotina</taxon>
        <taxon>Eurotiomycetes</taxon>
        <taxon>Chaetothyriomycetidae</taxon>
        <taxon>Chaetothyriales</taxon>
        <taxon>Trichomeriaceae</taxon>
        <taxon>Knufia</taxon>
    </lineage>
</organism>
<comment type="caution">
    <text evidence="2">The sequence shown here is derived from an EMBL/GenBank/DDBJ whole genome shotgun (WGS) entry which is preliminary data.</text>
</comment>
<reference evidence="2 3" key="1">
    <citation type="journal article" date="2023" name="Res Sq">
        <title>Genomic and morphological characterization of Knufia obscura isolated from the Mars 2020 spacecraft assembly facility.</title>
        <authorList>
            <person name="Chander A.M."/>
            <person name="Teixeira M.M."/>
            <person name="Singh N.K."/>
            <person name="Williams M.P."/>
            <person name="Parker C.W."/>
            <person name="Leo P."/>
            <person name="Stajich J.E."/>
            <person name="Torok T."/>
            <person name="Tighe S."/>
            <person name="Mason C.E."/>
            <person name="Venkateswaran K."/>
        </authorList>
    </citation>
    <scope>NUCLEOTIDE SEQUENCE [LARGE SCALE GENOMIC DNA]</scope>
    <source>
        <strain evidence="2 3">CCFEE 5817</strain>
    </source>
</reference>
<dbReference type="InterPro" id="IPR010730">
    <property type="entry name" value="HET"/>
</dbReference>
<feature type="domain" description="Heterokaryon incompatibility" evidence="1">
    <location>
        <begin position="76"/>
        <end position="162"/>
    </location>
</feature>
<sequence length="690" mass="77733">MAYVQLPSNRSDEEPFMPTDGGNTIYKYHLADLIKYGFRFRDIAEAQQYNFIDCAAFCYEQTLIVKSFKDLKDVRYCTISYVRDGLSPLKKTAARFEVNGVSDAHPVSWNILRSAVQLSLELGVAYIWLDLICINQRDSHDKTWQIDYMRDIFKSCRFGIILPAGLQRHVRPGYGESTTWMTRNWTLQELVFPYQSFCIFGWSLGSGTQYSAVPRCQVTDLVRQLVTPLLRPGSEATGTNMLPGNVCCTIKIKSLSSTTAYAFLPELAAFGTTVESIDRLPEGPLKRAMILQARSATSIHQYFVPNISNKFQPDEALIPVPLRYPSLILGVGIDISAKMGYFPGMSRFNSLTFPRDKRTLYGAVWSEFYKRTTRHPIDSVYSSMHLLDVRPRLDDLHGSKFARLAATLRMSGDFLRNGSAALWLSALFGVIPCSPLMDSMEARESPCPGCTSETPVFYHAKWLDEINHLTRIGQKFFQQSLDPRACSFIKRPEADDKGRDVVAESTVKAMEDETFTMGLNEHGQASRIALPLGHLDEDGYLHIEVPARFIEFENHIERCRSLPGLLSEGRLQVVLMATTQDVPFTALVVQEHTPDRWHIVCIWSVASNTLASATVNHTSGCIRDLHKQPKKKVAIGGPYPIANLANTGGRDADTQPRYATLQRDFAENAADSVFKEPDFVREWRRKQGGL</sequence>
<evidence type="ECO:0000259" key="1">
    <source>
        <dbReference type="Pfam" id="PF06985"/>
    </source>
</evidence>
<dbReference type="PANTHER" id="PTHR33112">
    <property type="entry name" value="DOMAIN PROTEIN, PUTATIVE-RELATED"/>
    <property type="match status" value="1"/>
</dbReference>
<gene>
    <name evidence="2" type="ORF">PMZ80_009550</name>
</gene>
<protein>
    <recommendedName>
        <fullName evidence="1">Heterokaryon incompatibility domain-containing protein</fullName>
    </recommendedName>
</protein>
<evidence type="ECO:0000313" key="2">
    <source>
        <dbReference type="EMBL" id="KAK5937961.1"/>
    </source>
</evidence>
<dbReference type="PANTHER" id="PTHR33112:SF14">
    <property type="entry name" value="HETEROKARYON INCOMPATIBILITY DOMAIN-CONTAINING PROTEIN"/>
    <property type="match status" value="1"/>
</dbReference>
<proteinExistence type="predicted"/>
<dbReference type="GeneID" id="90002999"/>
<accession>A0ABR0RBE7</accession>
<dbReference type="EMBL" id="JAVHJV010000014">
    <property type="protein sequence ID" value="KAK5937961.1"/>
    <property type="molecule type" value="Genomic_DNA"/>
</dbReference>
<dbReference type="RefSeq" id="XP_064726051.1">
    <property type="nucleotide sequence ID" value="XM_064877943.1"/>
</dbReference>
<dbReference type="Pfam" id="PF06985">
    <property type="entry name" value="HET"/>
    <property type="match status" value="1"/>
</dbReference>